<comment type="caution">
    <text evidence="3">The sequence shown here is derived from an EMBL/GenBank/DDBJ whole genome shotgun (WGS) entry which is preliminary data.</text>
</comment>
<gene>
    <name evidence="3" type="ORF">J2S11_000787</name>
</gene>
<dbReference type="SUPFAM" id="SSF53850">
    <property type="entry name" value="Periplasmic binding protein-like II"/>
    <property type="match status" value="1"/>
</dbReference>
<dbReference type="InterPro" id="IPR030678">
    <property type="entry name" value="Peptide/Ni-bd"/>
</dbReference>
<name>A0ABT9VV66_9BACI</name>
<dbReference type="Gene3D" id="3.40.190.10">
    <property type="entry name" value="Periplasmic binding protein-like II"/>
    <property type="match status" value="1"/>
</dbReference>
<dbReference type="PANTHER" id="PTHR30290:SF38">
    <property type="entry name" value="D,D-DIPEPTIDE-BINDING PERIPLASMIC PROTEIN DDPA-RELATED"/>
    <property type="match status" value="1"/>
</dbReference>
<dbReference type="EMBL" id="JAUSTY010000003">
    <property type="protein sequence ID" value="MDQ0164887.1"/>
    <property type="molecule type" value="Genomic_DNA"/>
</dbReference>
<organism evidence="3 4">
    <name type="scientific">Caldalkalibacillus horti</name>
    <dbReference type="NCBI Taxonomy" id="77523"/>
    <lineage>
        <taxon>Bacteria</taxon>
        <taxon>Bacillati</taxon>
        <taxon>Bacillota</taxon>
        <taxon>Bacilli</taxon>
        <taxon>Bacillales</taxon>
        <taxon>Bacillaceae</taxon>
        <taxon>Caldalkalibacillus</taxon>
    </lineage>
</organism>
<protein>
    <submittedName>
        <fullName evidence="3">Peptide/nickel transport system substrate-binding protein</fullName>
    </submittedName>
</protein>
<dbReference type="Pfam" id="PF00496">
    <property type="entry name" value="SBP_bac_5"/>
    <property type="match status" value="1"/>
</dbReference>
<dbReference type="PANTHER" id="PTHR30290">
    <property type="entry name" value="PERIPLASMIC BINDING COMPONENT OF ABC TRANSPORTER"/>
    <property type="match status" value="1"/>
</dbReference>
<reference evidence="3 4" key="1">
    <citation type="submission" date="2023-07" db="EMBL/GenBank/DDBJ databases">
        <title>Genomic Encyclopedia of Type Strains, Phase IV (KMG-IV): sequencing the most valuable type-strain genomes for metagenomic binning, comparative biology and taxonomic classification.</title>
        <authorList>
            <person name="Goeker M."/>
        </authorList>
    </citation>
    <scope>NUCLEOTIDE SEQUENCE [LARGE SCALE GENOMIC DNA]</scope>
    <source>
        <strain evidence="3 4">DSM 12751</strain>
    </source>
</reference>
<evidence type="ECO:0000259" key="2">
    <source>
        <dbReference type="Pfam" id="PF00496"/>
    </source>
</evidence>
<dbReference type="InterPro" id="IPR039424">
    <property type="entry name" value="SBP_5"/>
</dbReference>
<dbReference type="PIRSF" id="PIRSF002741">
    <property type="entry name" value="MppA"/>
    <property type="match status" value="1"/>
</dbReference>
<feature type="domain" description="Solute-binding protein family 5" evidence="2">
    <location>
        <begin position="93"/>
        <end position="451"/>
    </location>
</feature>
<evidence type="ECO:0000313" key="3">
    <source>
        <dbReference type="EMBL" id="MDQ0164887.1"/>
    </source>
</evidence>
<dbReference type="Proteomes" id="UP001235840">
    <property type="component" value="Unassembled WGS sequence"/>
</dbReference>
<sequence length="535" mass="59971">MKNDFLRLGKFLLLVLLFLIITACSGTNEESATSDPETNNDSSNEGTSFGGTLTFAFNAQPPTLDPTGTTATATRDIARNIFEQLVTFDSNLEVKPMLAESFDVDTEAKTVTFQLRQGVKFHNGEEMLADDVVASMEKWAQSSAQANSFLSGISFQADGDYTVVAQLEQSGSLDMFIFADQTQIAAIMPKEIVEAATQTGVSEYIGTGPYQFVDWRSDQHIHLERFEDYQSREEESDGLSGKKMAYADDIYFQFVSDPSTRVTGIQTGEYHIGNFIPFDNAAQLEADPNVTNSIQEASFPGLVFNKRDGVFKDIKLRQAVAAALNMEDMMYAAYGNEDFFTLRHELMLEEQIAWYTDAGKGQYDQRNEEKARELLAEAGYNGEEVRILASREYEDYYSLAVVAQQQLESVGMNVKLEVYDWATVLEKRADPSAYDMFTSGWALRPTPVQYPFLASDAEWPGWTDSPEIDRLIDEIQASTSQEEALALTTELQEEFWNYLPIIKPGNSVEITSHRNEISGFDYLNGPILWNISIDD</sequence>
<dbReference type="CDD" id="cd08502">
    <property type="entry name" value="PBP2_NikA_DppA_OppA_like_16"/>
    <property type="match status" value="1"/>
</dbReference>
<proteinExistence type="predicted"/>
<dbReference type="RefSeq" id="WP_307391195.1">
    <property type="nucleotide sequence ID" value="NZ_BAAADK010000010.1"/>
</dbReference>
<keyword evidence="4" id="KW-1185">Reference proteome</keyword>
<dbReference type="InterPro" id="IPR000914">
    <property type="entry name" value="SBP_5_dom"/>
</dbReference>
<evidence type="ECO:0000313" key="4">
    <source>
        <dbReference type="Proteomes" id="UP001235840"/>
    </source>
</evidence>
<keyword evidence="1" id="KW-0732">Signal</keyword>
<evidence type="ECO:0000256" key="1">
    <source>
        <dbReference type="ARBA" id="ARBA00022729"/>
    </source>
</evidence>
<dbReference type="Gene3D" id="3.10.105.10">
    <property type="entry name" value="Dipeptide-binding Protein, Domain 3"/>
    <property type="match status" value="1"/>
</dbReference>
<dbReference type="PROSITE" id="PS51257">
    <property type="entry name" value="PROKAR_LIPOPROTEIN"/>
    <property type="match status" value="1"/>
</dbReference>
<accession>A0ABT9VV66</accession>